<organism evidence="1 2">
    <name type="scientific">Diploscapter pachys</name>
    <dbReference type="NCBI Taxonomy" id="2018661"/>
    <lineage>
        <taxon>Eukaryota</taxon>
        <taxon>Metazoa</taxon>
        <taxon>Ecdysozoa</taxon>
        <taxon>Nematoda</taxon>
        <taxon>Chromadorea</taxon>
        <taxon>Rhabditida</taxon>
        <taxon>Rhabditina</taxon>
        <taxon>Rhabditomorpha</taxon>
        <taxon>Rhabditoidea</taxon>
        <taxon>Rhabditidae</taxon>
        <taxon>Diploscapter</taxon>
    </lineage>
</organism>
<evidence type="ECO:0000313" key="2">
    <source>
        <dbReference type="Proteomes" id="UP000218231"/>
    </source>
</evidence>
<dbReference type="AlphaFoldDB" id="A0A2A2KKY1"/>
<dbReference type="Proteomes" id="UP000218231">
    <property type="component" value="Unassembled WGS sequence"/>
</dbReference>
<name>A0A2A2KKY1_9BILA</name>
<accession>A0A2A2KKY1</accession>
<proteinExistence type="predicted"/>
<gene>
    <name evidence="1" type="ORF">WR25_00536</name>
</gene>
<comment type="caution">
    <text evidence="1">The sequence shown here is derived from an EMBL/GenBank/DDBJ whole genome shotgun (WGS) entry which is preliminary data.</text>
</comment>
<reference evidence="1 2" key="1">
    <citation type="journal article" date="2017" name="Curr. Biol.">
        <title>Genome architecture and evolution of a unichromosomal asexual nematode.</title>
        <authorList>
            <person name="Fradin H."/>
            <person name="Zegar C."/>
            <person name="Gutwein M."/>
            <person name="Lucas J."/>
            <person name="Kovtun M."/>
            <person name="Corcoran D."/>
            <person name="Baugh L.R."/>
            <person name="Kiontke K."/>
            <person name="Gunsalus K."/>
            <person name="Fitch D.H."/>
            <person name="Piano F."/>
        </authorList>
    </citation>
    <scope>NUCLEOTIDE SEQUENCE [LARGE SCALE GENOMIC DNA]</scope>
    <source>
        <strain evidence="1">PF1309</strain>
    </source>
</reference>
<protein>
    <submittedName>
        <fullName evidence="1">Uncharacterized protein</fullName>
    </submittedName>
</protein>
<keyword evidence="2" id="KW-1185">Reference proteome</keyword>
<dbReference type="EMBL" id="LIAE01008310">
    <property type="protein sequence ID" value="PAV74621.1"/>
    <property type="molecule type" value="Genomic_DNA"/>
</dbReference>
<sequence>MPARCARPDLPRHTRQPLQRLDHLRITRLEHIHLDPCDHRLEQLGLTHPGLPQQRQEILGHVRVDLHRQPPRGSGRRQPPLTPLRVECLDEGLVAGLQTRPLAGLHQPMEIMGEEQLAQVCPCLAADRLHRRVEHIEIHRRQPRLDGLELLLARLADCRGGLRRDGHHRIAAVAHAHQDVPRHAQAVTERHVAPGVMHGDQRLATLAQGLAGVALEQDIHAWVTHW</sequence>
<evidence type="ECO:0000313" key="1">
    <source>
        <dbReference type="EMBL" id="PAV74621.1"/>
    </source>
</evidence>